<keyword evidence="1" id="KW-0378">Hydrolase</keyword>
<dbReference type="InterPro" id="IPR052025">
    <property type="entry name" value="Xyloglucanase_GH74"/>
</dbReference>
<gene>
    <name evidence="1" type="ORF">KSF_093850</name>
</gene>
<dbReference type="PANTHER" id="PTHR43739">
    <property type="entry name" value="XYLOGLUCANASE (EUROFUNG)"/>
    <property type="match status" value="1"/>
</dbReference>
<evidence type="ECO:0000313" key="1">
    <source>
        <dbReference type="EMBL" id="GHO99337.1"/>
    </source>
</evidence>
<proteinExistence type="predicted"/>
<reference evidence="1" key="1">
    <citation type="submission" date="2020-10" db="EMBL/GenBank/DDBJ databases">
        <title>Taxonomic study of unclassified bacteria belonging to the class Ktedonobacteria.</title>
        <authorList>
            <person name="Yabe S."/>
            <person name="Wang C.M."/>
            <person name="Zheng Y."/>
            <person name="Sakai Y."/>
            <person name="Cavaletti L."/>
            <person name="Monciardini P."/>
            <person name="Donadio S."/>
        </authorList>
    </citation>
    <scope>NUCLEOTIDE SEQUENCE</scope>
    <source>
        <strain evidence="1">ID150040</strain>
    </source>
</reference>
<sequence length="355" mass="39070">MTLYLALDRELLVARQHNQKWQVEPQLAGLQVTCLAVDPTHPERVYCGTYRRGLWRSEDAGQTWLPIGDAYTPSTSLADRGIAQEDISSIAVSPIERSNGYGVVYAGTEMSHMYRSDDGGESWRELTGIRELPSSSTWRFPPKPETHHARWITPDPHVAGRVYVAVEAGALVQTPDGGQSWIDRVPNGPFDTHTLLIHPAAPGRLYSAAGDGFMTAGKGYQESLDGGKTWQYPDEGLQHHYLYGTTVDPADPDTVLISAASSPQAAHNPRGAESFVYRKTKGQPWQMVTNGLPEATGSMVAAFGTTPSEPGVFYLLSNKGCYRSPDAGLHWEQLDLPWNEQLVYQHPQALAITQE</sequence>
<dbReference type="GO" id="GO:0016787">
    <property type="term" value="F:hydrolase activity"/>
    <property type="evidence" value="ECO:0007669"/>
    <property type="project" value="UniProtKB-KW"/>
</dbReference>
<keyword evidence="2" id="KW-1185">Reference proteome</keyword>
<dbReference type="InterPro" id="IPR015943">
    <property type="entry name" value="WD40/YVTN_repeat-like_dom_sf"/>
</dbReference>
<dbReference type="CDD" id="cd15482">
    <property type="entry name" value="Sialidase_non-viral"/>
    <property type="match status" value="1"/>
</dbReference>
<dbReference type="AlphaFoldDB" id="A0A8J3N5I9"/>
<dbReference type="PANTHER" id="PTHR43739:SF5">
    <property type="entry name" value="EXO-ALPHA-SIALIDASE"/>
    <property type="match status" value="1"/>
</dbReference>
<organism evidence="1 2">
    <name type="scientific">Reticulibacter mediterranei</name>
    <dbReference type="NCBI Taxonomy" id="2778369"/>
    <lineage>
        <taxon>Bacteria</taxon>
        <taxon>Bacillati</taxon>
        <taxon>Chloroflexota</taxon>
        <taxon>Ktedonobacteria</taxon>
        <taxon>Ktedonobacterales</taxon>
        <taxon>Reticulibacteraceae</taxon>
        <taxon>Reticulibacter</taxon>
    </lineage>
</organism>
<dbReference type="Gene3D" id="2.130.10.10">
    <property type="entry name" value="YVTN repeat-like/Quinoprotein amine dehydrogenase"/>
    <property type="match status" value="1"/>
</dbReference>
<accession>A0A8J3N5I9</accession>
<dbReference type="EMBL" id="BNJK01000002">
    <property type="protein sequence ID" value="GHO99337.1"/>
    <property type="molecule type" value="Genomic_DNA"/>
</dbReference>
<dbReference type="GO" id="GO:0010411">
    <property type="term" value="P:xyloglucan metabolic process"/>
    <property type="evidence" value="ECO:0007669"/>
    <property type="project" value="TreeGrafter"/>
</dbReference>
<evidence type="ECO:0000313" key="2">
    <source>
        <dbReference type="Proteomes" id="UP000597444"/>
    </source>
</evidence>
<dbReference type="SUPFAM" id="SSF110296">
    <property type="entry name" value="Oligoxyloglucan reducing end-specific cellobiohydrolase"/>
    <property type="match status" value="1"/>
</dbReference>
<dbReference type="Proteomes" id="UP000597444">
    <property type="component" value="Unassembled WGS sequence"/>
</dbReference>
<comment type="caution">
    <text evidence="1">The sequence shown here is derived from an EMBL/GenBank/DDBJ whole genome shotgun (WGS) entry which is preliminary data.</text>
</comment>
<dbReference type="RefSeq" id="WP_220209983.1">
    <property type="nucleotide sequence ID" value="NZ_BNJK01000002.1"/>
</dbReference>
<protein>
    <submittedName>
        <fullName evidence="1">Glycosyl hydrolase</fullName>
    </submittedName>
</protein>
<name>A0A8J3N5I9_9CHLR</name>